<evidence type="ECO:0000313" key="1">
    <source>
        <dbReference type="EMBL" id="KAJ2926619.1"/>
    </source>
</evidence>
<accession>A0A9W8MFE5</accession>
<proteinExistence type="predicted"/>
<keyword evidence="2" id="KW-1185">Reference proteome</keyword>
<reference evidence="1" key="1">
    <citation type="submission" date="2022-06" db="EMBL/GenBank/DDBJ databases">
        <title>Genome Sequence of Candolleomyces eurysporus.</title>
        <authorList>
            <person name="Buettner E."/>
        </authorList>
    </citation>
    <scope>NUCLEOTIDE SEQUENCE</scope>
    <source>
        <strain evidence="1">VTCC 930004</strain>
    </source>
</reference>
<dbReference type="EMBL" id="JANBPK010001052">
    <property type="protein sequence ID" value="KAJ2926619.1"/>
    <property type="molecule type" value="Genomic_DNA"/>
</dbReference>
<dbReference type="SUPFAM" id="SSF52047">
    <property type="entry name" value="RNI-like"/>
    <property type="match status" value="1"/>
</dbReference>
<gene>
    <name evidence="1" type="ORF">H1R20_g10475</name>
</gene>
<protein>
    <submittedName>
        <fullName evidence="1">Uncharacterized protein</fullName>
    </submittedName>
</protein>
<comment type="caution">
    <text evidence="1">The sequence shown here is derived from an EMBL/GenBank/DDBJ whole genome shotgun (WGS) entry which is preliminary data.</text>
</comment>
<dbReference type="Proteomes" id="UP001140091">
    <property type="component" value="Unassembled WGS sequence"/>
</dbReference>
<name>A0A9W8MFE5_9AGAR</name>
<dbReference type="AlphaFoldDB" id="A0A9W8MFE5"/>
<feature type="non-terminal residue" evidence="1">
    <location>
        <position position="201"/>
    </location>
</feature>
<sequence>MLRILQAPSLVSLSIQLFIDLYSDSPEDTDFSLNVLSFIDNSKCQATFRSLSLSDCVFEADDLASLLLPLSFLTHLELDNVEFDDECQMFDHLKSPEPRMLPRLEVLELRQLPKDYDFDLVEKFLKSRRQFRRTQVPSPTGRLVNEYTFEGPPDSLKQVIVTYREAPEEMSFKTRAQEDTSFINALRRQYGVVVSVSDCSA</sequence>
<evidence type="ECO:0000313" key="2">
    <source>
        <dbReference type="Proteomes" id="UP001140091"/>
    </source>
</evidence>
<organism evidence="1 2">
    <name type="scientific">Candolleomyces eurysporus</name>
    <dbReference type="NCBI Taxonomy" id="2828524"/>
    <lineage>
        <taxon>Eukaryota</taxon>
        <taxon>Fungi</taxon>
        <taxon>Dikarya</taxon>
        <taxon>Basidiomycota</taxon>
        <taxon>Agaricomycotina</taxon>
        <taxon>Agaricomycetes</taxon>
        <taxon>Agaricomycetidae</taxon>
        <taxon>Agaricales</taxon>
        <taxon>Agaricineae</taxon>
        <taxon>Psathyrellaceae</taxon>
        <taxon>Candolleomyces</taxon>
    </lineage>
</organism>
<dbReference type="OrthoDB" id="10652979at2759"/>